<dbReference type="EMBL" id="CAJVPL010001234">
    <property type="protein sequence ID" value="CAG8560475.1"/>
    <property type="molecule type" value="Genomic_DNA"/>
</dbReference>
<sequence length="153" mass="16556">MPGTSGQPKGTKRKTIVELAMLHEMKHNQSCPKELKQLEPARKGRARLRFYGSYLRRAESLRARIRDVTWLHDGNIDGSVQIETPLLACSTGIDCNGGVINDNSTGIDGSGVIDGSRVSKILTATTLSLATKGDLLVSTYFRGAGAKAKLLKM</sequence>
<evidence type="ECO:0000313" key="1">
    <source>
        <dbReference type="EMBL" id="CAG8560475.1"/>
    </source>
</evidence>
<keyword evidence="2" id="KW-1185">Reference proteome</keyword>
<dbReference type="Proteomes" id="UP000789831">
    <property type="component" value="Unassembled WGS sequence"/>
</dbReference>
<comment type="caution">
    <text evidence="1">The sequence shown here is derived from an EMBL/GenBank/DDBJ whole genome shotgun (WGS) entry which is preliminary data.</text>
</comment>
<gene>
    <name evidence="1" type="ORF">AGERDE_LOCUS7125</name>
</gene>
<evidence type="ECO:0000313" key="2">
    <source>
        <dbReference type="Proteomes" id="UP000789831"/>
    </source>
</evidence>
<organism evidence="1 2">
    <name type="scientific">Ambispora gerdemannii</name>
    <dbReference type="NCBI Taxonomy" id="144530"/>
    <lineage>
        <taxon>Eukaryota</taxon>
        <taxon>Fungi</taxon>
        <taxon>Fungi incertae sedis</taxon>
        <taxon>Mucoromycota</taxon>
        <taxon>Glomeromycotina</taxon>
        <taxon>Glomeromycetes</taxon>
        <taxon>Archaeosporales</taxon>
        <taxon>Ambisporaceae</taxon>
        <taxon>Ambispora</taxon>
    </lineage>
</organism>
<reference evidence="1" key="1">
    <citation type="submission" date="2021-06" db="EMBL/GenBank/DDBJ databases">
        <authorList>
            <person name="Kallberg Y."/>
            <person name="Tangrot J."/>
            <person name="Rosling A."/>
        </authorList>
    </citation>
    <scope>NUCLEOTIDE SEQUENCE</scope>
    <source>
        <strain evidence="1">MT106</strain>
    </source>
</reference>
<protein>
    <submittedName>
        <fullName evidence="1">3315_t:CDS:1</fullName>
    </submittedName>
</protein>
<proteinExistence type="predicted"/>
<accession>A0A9N9FT84</accession>
<name>A0A9N9FT84_9GLOM</name>
<dbReference type="AlphaFoldDB" id="A0A9N9FT84"/>